<dbReference type="OrthoDB" id="29105at2759"/>
<keyword evidence="5" id="KW-1185">Reference proteome</keyword>
<comment type="subunit">
    <text evidence="1">Component of the oligosaccharyltransferase (OST) complex.</text>
</comment>
<name>A0A5J9VV19_9POAL</name>
<keyword evidence="1" id="KW-1133">Transmembrane helix</keyword>
<dbReference type="AlphaFoldDB" id="A0A5J9VV19"/>
<feature type="region of interest" description="Disordered" evidence="2">
    <location>
        <begin position="1"/>
        <end position="47"/>
    </location>
</feature>
<dbReference type="GO" id="GO:0018279">
    <property type="term" value="P:protein N-linked glycosylation via asparagine"/>
    <property type="evidence" value="ECO:0007669"/>
    <property type="project" value="UniProtKB-UniRule"/>
</dbReference>
<evidence type="ECO:0000313" key="4">
    <source>
        <dbReference type="EMBL" id="TVU40059.1"/>
    </source>
</evidence>
<dbReference type="Proteomes" id="UP000324897">
    <property type="component" value="Chromosome 4"/>
</dbReference>
<comment type="caution">
    <text evidence="4">The sequence shown here is derived from an EMBL/GenBank/DDBJ whole genome shotgun (WGS) entry which is preliminary data.</text>
</comment>
<reference evidence="4 5" key="1">
    <citation type="journal article" date="2019" name="Sci. Rep.">
        <title>A high-quality genome of Eragrostis curvula grass provides insights into Poaceae evolution and supports new strategies to enhance forage quality.</title>
        <authorList>
            <person name="Carballo J."/>
            <person name="Santos B.A.C.M."/>
            <person name="Zappacosta D."/>
            <person name="Garbus I."/>
            <person name="Selva J.P."/>
            <person name="Gallo C.A."/>
            <person name="Diaz A."/>
            <person name="Albertini E."/>
            <person name="Caccamo M."/>
            <person name="Echenique V."/>
        </authorList>
    </citation>
    <scope>NUCLEOTIDE SEQUENCE [LARGE SCALE GENOMIC DNA]</scope>
    <source>
        <strain evidence="5">cv. Victoria</strain>
        <tissue evidence="4">Leaf</tissue>
    </source>
</reference>
<feature type="non-terminal residue" evidence="4">
    <location>
        <position position="1"/>
    </location>
</feature>
<comment type="pathway">
    <text evidence="1">Protein modification; protein glycosylation.</text>
</comment>
<dbReference type="InterPro" id="IPR005013">
    <property type="entry name" value="DDOST_48_kDa_subunit"/>
</dbReference>
<comment type="similarity">
    <text evidence="1">Belongs to the DDOST 48 kDa subunit family.</text>
</comment>
<accession>A0A5J9VV19</accession>
<sequence length="460" mass="48762">MSSSQLSIDPKPSAPPAQAPPAAAAAAAERSDLGSCPGIGKAPDPSSLTAAAAAASAGQSSIRSTPRPPAVIKLLFWLLRSDLGSCPGIGKAPDPSSLTAAAAAASAGQSWIRSTPRPPTLIKLLFWPARRVFDGVGLAVDVLVTASRRPIVVRCVTMVSCLVPNCARRSIYKVAVLFDDDPLLDDARELPVSDPPIQRLYFRPDMVRIGLLLFAGGVVFFATMQFLLSAVAKIIGFYSNLKWHWAELARKRASGGGRQAAAPTSAAELLIQAPPPPELDACMRELEASDLIWGIATECGVDFDEIKAMVIDHINYAVTDVDGDHTLIAGDDLIQSDVILGYKKIEAPVLFRGIGHVANPSNSLVLTVLSASTSAYSANPKTKLASPPSLTGSAISLARNNARVRYLDPLTCLATGSSSLVFKRLVARQGELGFEASSVLYCYCYHLIVWMPFSIDVDVN</sequence>
<dbReference type="PANTHER" id="PTHR10830:SF0">
    <property type="entry name" value="DOLICHYL-DIPHOSPHOOLIGOSACCHARIDE--PROTEIN GLYCOSYLTRANSFERASE 48 KDA SUBUNIT"/>
    <property type="match status" value="1"/>
</dbReference>
<feature type="transmembrane region" description="Helical" evidence="1">
    <location>
        <begin position="209"/>
        <end position="232"/>
    </location>
</feature>
<evidence type="ECO:0000256" key="1">
    <source>
        <dbReference type="RuleBase" id="RU361142"/>
    </source>
</evidence>
<dbReference type="GO" id="GO:0008250">
    <property type="term" value="C:oligosaccharyltransferase complex"/>
    <property type="evidence" value="ECO:0007669"/>
    <property type="project" value="TreeGrafter"/>
</dbReference>
<comment type="function">
    <text evidence="1">Subunit of the oligosaccharyl transferase (OST) complex that catalyzes the initial transfer of a defined glycan (Glc(3)Man(9)GlcNAc(2) in eukaryotes) from the lipid carrier dolichol-pyrophosphate to an asparagine residue within an Asn-X-Ser/Thr consensus motif in nascent polypeptide chains, the first step in protein N-glycosylation. N-glycosylation occurs cotranslationally and the complex associates with the Sec61 complex at the channel-forming translocon complex that mediates protein translocation across the endoplasmic reticulum (ER).</text>
</comment>
<dbReference type="EMBL" id="RWGY01000007">
    <property type="protein sequence ID" value="TVU40059.1"/>
    <property type="molecule type" value="Genomic_DNA"/>
</dbReference>
<dbReference type="Gramene" id="TVU40059">
    <property type="protein sequence ID" value="TVU40059"/>
    <property type="gene ID" value="EJB05_13507"/>
</dbReference>
<evidence type="ECO:0000259" key="3">
    <source>
        <dbReference type="Pfam" id="PF03345"/>
    </source>
</evidence>
<keyword evidence="1" id="KW-0472">Membrane</keyword>
<dbReference type="UniPathway" id="UPA00378"/>
<dbReference type="InterPro" id="IPR055457">
    <property type="entry name" value="OST48_N"/>
</dbReference>
<proteinExistence type="inferred from homology"/>
<dbReference type="Pfam" id="PF03345">
    <property type="entry name" value="OST48_N"/>
    <property type="match status" value="1"/>
</dbReference>
<dbReference type="PANTHER" id="PTHR10830">
    <property type="entry name" value="DOLICHYL-DIPHOSPHOOLIGOSACCHARIDE--PROTEIN GLYCOSYLTRANSFERASE 48 KDA SUBUNIT"/>
    <property type="match status" value="1"/>
</dbReference>
<gene>
    <name evidence="4" type="ORF">EJB05_13507</name>
</gene>
<evidence type="ECO:0000313" key="5">
    <source>
        <dbReference type="Proteomes" id="UP000324897"/>
    </source>
</evidence>
<comment type="subcellular location">
    <subcellularLocation>
        <location evidence="1">Endoplasmic reticulum membrane</location>
        <topology evidence="1">Single-pass type I membrane protein</topology>
    </subcellularLocation>
</comment>
<feature type="domain" description="OST48 N-terminal" evidence="3">
    <location>
        <begin position="289"/>
        <end position="405"/>
    </location>
</feature>
<protein>
    <recommendedName>
        <fullName evidence="1">Dolichyl-diphosphooligosaccharide--protein glycosyltransferase 48 kDa subunit</fullName>
        <shortName evidence="1">Oligosaccharyl transferase 48 kDa subunit</shortName>
    </recommendedName>
</protein>
<evidence type="ECO:0000256" key="2">
    <source>
        <dbReference type="SAM" id="MobiDB-lite"/>
    </source>
</evidence>
<keyword evidence="1" id="KW-0256">Endoplasmic reticulum</keyword>
<keyword evidence="1" id="KW-0812">Transmembrane</keyword>
<organism evidence="4 5">
    <name type="scientific">Eragrostis curvula</name>
    <name type="common">weeping love grass</name>
    <dbReference type="NCBI Taxonomy" id="38414"/>
    <lineage>
        <taxon>Eukaryota</taxon>
        <taxon>Viridiplantae</taxon>
        <taxon>Streptophyta</taxon>
        <taxon>Embryophyta</taxon>
        <taxon>Tracheophyta</taxon>
        <taxon>Spermatophyta</taxon>
        <taxon>Magnoliopsida</taxon>
        <taxon>Liliopsida</taxon>
        <taxon>Poales</taxon>
        <taxon>Poaceae</taxon>
        <taxon>PACMAD clade</taxon>
        <taxon>Chloridoideae</taxon>
        <taxon>Eragrostideae</taxon>
        <taxon>Eragrostidinae</taxon>
        <taxon>Eragrostis</taxon>
    </lineage>
</organism>